<dbReference type="SUPFAM" id="SSF57997">
    <property type="entry name" value="Tropomyosin"/>
    <property type="match status" value="1"/>
</dbReference>
<dbReference type="EMBL" id="UFXW01000004">
    <property type="protein sequence ID" value="STC79436.1"/>
    <property type="molecule type" value="Genomic_DNA"/>
</dbReference>
<evidence type="ECO:0000313" key="5">
    <source>
        <dbReference type="Proteomes" id="UP000254647"/>
    </source>
</evidence>
<evidence type="ECO:0000256" key="1">
    <source>
        <dbReference type="SAM" id="Coils"/>
    </source>
</evidence>
<name>A0A376D0I7_ECOLX</name>
<protein>
    <submittedName>
        <fullName evidence="4">Membrane-bound metallopeptidase</fullName>
    </submittedName>
</protein>
<dbReference type="Proteomes" id="UP000254647">
    <property type="component" value="Unassembled WGS sequence"/>
</dbReference>
<keyword evidence="3" id="KW-0472">Membrane</keyword>
<accession>A0A376D0I7</accession>
<gene>
    <name evidence="4" type="ORF">NCTC10767_01926</name>
</gene>
<feature type="transmembrane region" description="Helical" evidence="3">
    <location>
        <begin position="26"/>
        <end position="47"/>
    </location>
</feature>
<reference evidence="4 5" key="1">
    <citation type="submission" date="2018-06" db="EMBL/GenBank/DDBJ databases">
        <authorList>
            <consortium name="Pathogen Informatics"/>
            <person name="Doyle S."/>
        </authorList>
    </citation>
    <scope>NUCLEOTIDE SEQUENCE [LARGE SCALE GENOMIC DNA]</scope>
    <source>
        <strain evidence="4 5">NCTC10767</strain>
    </source>
</reference>
<sequence>MSEKKQKTLPSVHSSPLDGWTCVSPMLSVGFVLTVLVATILAVCGLYRYSGEQDERIAALEGQMKTYSDALALSGSELEPLRSRLAETEKQLKSVTERLTLLEQRPVLTEEEHARTGQMAASLASLQATLAQQGETLRAYDRRLEKLEKAPFTPVSPSSAKGTGTVKSTPAVTPRQKNGSSGVSVISRSAPFVLTGTEQRGGRTYAAVAPRGFTRLSDVTLLGEGESTAGWMLERAGRGEASFRVNGRQVRVMVE</sequence>
<keyword evidence="1" id="KW-0175">Coiled coil</keyword>
<evidence type="ECO:0000313" key="4">
    <source>
        <dbReference type="EMBL" id="STC79436.1"/>
    </source>
</evidence>
<dbReference type="AlphaFoldDB" id="A0A376D0I7"/>
<keyword evidence="3" id="KW-1133">Transmembrane helix</keyword>
<evidence type="ECO:0000256" key="2">
    <source>
        <dbReference type="SAM" id="MobiDB-lite"/>
    </source>
</evidence>
<feature type="compositionally biased region" description="Polar residues" evidence="2">
    <location>
        <begin position="155"/>
        <end position="183"/>
    </location>
</feature>
<evidence type="ECO:0000256" key="3">
    <source>
        <dbReference type="SAM" id="Phobius"/>
    </source>
</evidence>
<proteinExistence type="predicted"/>
<feature type="region of interest" description="Disordered" evidence="2">
    <location>
        <begin position="151"/>
        <end position="183"/>
    </location>
</feature>
<feature type="coiled-coil region" evidence="1">
    <location>
        <begin position="78"/>
        <end position="105"/>
    </location>
</feature>
<keyword evidence="3" id="KW-0812">Transmembrane</keyword>
<dbReference type="RefSeq" id="WP_001291038.1">
    <property type="nucleotide sequence ID" value="NZ_BFPU01000121.1"/>
</dbReference>
<organism evidence="4 5">
    <name type="scientific">Escherichia coli</name>
    <dbReference type="NCBI Taxonomy" id="562"/>
    <lineage>
        <taxon>Bacteria</taxon>
        <taxon>Pseudomonadati</taxon>
        <taxon>Pseudomonadota</taxon>
        <taxon>Gammaproteobacteria</taxon>
        <taxon>Enterobacterales</taxon>
        <taxon>Enterobacteriaceae</taxon>
        <taxon>Escherichia</taxon>
    </lineage>
</organism>